<keyword evidence="2" id="KW-1185">Reference proteome</keyword>
<dbReference type="OrthoDB" id="9151936at2"/>
<evidence type="ECO:0000313" key="2">
    <source>
        <dbReference type="Proteomes" id="UP000247811"/>
    </source>
</evidence>
<gene>
    <name evidence="1" type="ORF">C7444_11244</name>
</gene>
<dbReference type="RefSeq" id="WP_110401334.1">
    <property type="nucleotide sequence ID" value="NZ_QJJS01000012.1"/>
</dbReference>
<dbReference type="AlphaFoldDB" id="A0A318GXV0"/>
<accession>A0A318GXV0</accession>
<evidence type="ECO:0000313" key="1">
    <source>
        <dbReference type="EMBL" id="PXW94729.1"/>
    </source>
</evidence>
<sequence>MSLRWTSELGLQLHLRSCQAERWGPGWSARPRATATGSGLGAASIGAALDALQRADPQPWRGRVRMTVDDEFAHHTLITLPSPPWLAPQRQQAALALARQQFRQALGTDELIVRVRAMGNTRTWLASAVAQEDVRQWRQALEARGLGTGRITTTLGDDLLRLRTRIADPDAVVALAREEGVALVRLLQRIPVAIGWETLDPQDHGQLSRRLHAFVHQPGFRHDSVVYLQAESRTLCRYRWSAD</sequence>
<comment type="caution">
    <text evidence="1">The sequence shown here is derived from an EMBL/GenBank/DDBJ whole genome shotgun (WGS) entry which is preliminary data.</text>
</comment>
<dbReference type="EMBL" id="QJJS01000012">
    <property type="protein sequence ID" value="PXW94729.1"/>
    <property type="molecule type" value="Genomic_DNA"/>
</dbReference>
<organism evidence="1 2">
    <name type="scientific">Sphaerotilus hippei</name>
    <dbReference type="NCBI Taxonomy" id="744406"/>
    <lineage>
        <taxon>Bacteria</taxon>
        <taxon>Pseudomonadati</taxon>
        <taxon>Pseudomonadota</taxon>
        <taxon>Betaproteobacteria</taxon>
        <taxon>Burkholderiales</taxon>
        <taxon>Sphaerotilaceae</taxon>
        <taxon>Sphaerotilus</taxon>
    </lineage>
</organism>
<proteinExistence type="predicted"/>
<name>A0A318GXV0_9BURK</name>
<protein>
    <submittedName>
        <fullName evidence="1">Uncharacterized protein</fullName>
    </submittedName>
</protein>
<reference evidence="1 2" key="1">
    <citation type="submission" date="2018-05" db="EMBL/GenBank/DDBJ databases">
        <title>Genomic Encyclopedia of Type Strains, Phase IV (KMG-IV): sequencing the most valuable type-strain genomes for metagenomic binning, comparative biology and taxonomic classification.</title>
        <authorList>
            <person name="Goeker M."/>
        </authorList>
    </citation>
    <scope>NUCLEOTIDE SEQUENCE [LARGE SCALE GENOMIC DNA]</scope>
    <source>
        <strain evidence="1 2">DSM 566</strain>
    </source>
</reference>
<dbReference type="Proteomes" id="UP000247811">
    <property type="component" value="Unassembled WGS sequence"/>
</dbReference>